<comment type="caution">
    <text evidence="1">The sequence shown here is derived from an EMBL/GenBank/DDBJ whole genome shotgun (WGS) entry which is preliminary data.</text>
</comment>
<accession>A0A2B9Q2N5</accession>
<gene>
    <name evidence="1" type="ORF">CN984_11995</name>
</gene>
<proteinExistence type="predicted"/>
<organism evidence="1 2">
    <name type="scientific">Bacillus cereus</name>
    <dbReference type="NCBI Taxonomy" id="1396"/>
    <lineage>
        <taxon>Bacteria</taxon>
        <taxon>Bacillati</taxon>
        <taxon>Bacillota</taxon>
        <taxon>Bacilli</taxon>
        <taxon>Bacillales</taxon>
        <taxon>Bacillaceae</taxon>
        <taxon>Bacillus</taxon>
        <taxon>Bacillus cereus group</taxon>
    </lineage>
</organism>
<dbReference type="AlphaFoldDB" id="A0A2B9Q2N5"/>
<evidence type="ECO:0000313" key="2">
    <source>
        <dbReference type="Proteomes" id="UP000223777"/>
    </source>
</evidence>
<evidence type="ECO:0000313" key="1">
    <source>
        <dbReference type="EMBL" id="PGO29163.1"/>
    </source>
</evidence>
<dbReference type="Proteomes" id="UP000223777">
    <property type="component" value="Unassembled WGS sequence"/>
</dbReference>
<sequence length="72" mass="8583">MISAGNIFLEFDYVNWRGVKGHREVKVVQIYFGSTEYHKEPQWLMAGFDLVKQEKRVFAMKDMSNVKDMRHD</sequence>
<protein>
    <submittedName>
        <fullName evidence="1">Uncharacterized protein</fullName>
    </submittedName>
</protein>
<name>A0A2B9Q2N5_BACCE</name>
<dbReference type="EMBL" id="NUIL01000015">
    <property type="protein sequence ID" value="PGO29163.1"/>
    <property type="molecule type" value="Genomic_DNA"/>
</dbReference>
<dbReference type="RefSeq" id="WP_097883400.1">
    <property type="nucleotide sequence ID" value="NZ_NUIL01000015.1"/>
</dbReference>
<reference evidence="1 2" key="1">
    <citation type="submission" date="2017-09" db="EMBL/GenBank/DDBJ databases">
        <title>Large-scale bioinformatics analysis of Bacillus genomes uncovers conserved roles of natural products in bacterial physiology.</title>
        <authorList>
            <consortium name="Agbiome Team Llc"/>
            <person name="Bleich R.M."/>
            <person name="Grubbs K.J."/>
            <person name="Santa Maria K.C."/>
            <person name="Allen S.E."/>
            <person name="Farag S."/>
            <person name="Shank E.A."/>
            <person name="Bowers A."/>
        </authorList>
    </citation>
    <scope>NUCLEOTIDE SEQUENCE [LARGE SCALE GENOMIC DNA]</scope>
    <source>
        <strain evidence="1 2">AFS050027</strain>
    </source>
</reference>